<dbReference type="EMBL" id="HAAD01001514">
    <property type="protein sequence ID" value="CDG67746.1"/>
    <property type="molecule type" value="mRNA"/>
</dbReference>
<dbReference type="AlphaFoldDB" id="T2M6R3"/>
<dbReference type="KEGG" id="hmg:100215825"/>
<dbReference type="GeneID" id="100215825"/>
<dbReference type="GO" id="GO:0032418">
    <property type="term" value="P:lysosome localization"/>
    <property type="evidence" value="ECO:0007669"/>
    <property type="project" value="TreeGrafter"/>
</dbReference>
<gene>
    <name evidence="3" type="primary">C19orf50</name>
</gene>
<dbReference type="InterPro" id="IPR039843">
    <property type="entry name" value="KXD1-like"/>
</dbReference>
<sequence>MDLNKGYQRNELISLLSGLAQSKDTSGIISTQKSTLHQYEETNEMMRQFLNLSDTTYKKLSVSYATHIKTLNNLQKDLELTFKKIRALKTKLNESYPQAFQATADAIREFQLRYEMEDEKKFCSDQFDTEKKKSSDQFDTEKKKSVTEIAEDVIETDVDVTNNEHYNKDGNLAEGVIRDSTCNLAEEDVIRDNTCNLAEEDVIRDECFQICYLESSSSIASVLEIENDKVSIDNESYNTTMKLSNDMMQDNVSSLQGETTSLQNADVDHSNCLKMNDLSLSTNELNLVSDEENLCLENK</sequence>
<evidence type="ECO:0000313" key="3">
    <source>
        <dbReference type="EMBL" id="CDG67746.1"/>
    </source>
</evidence>
<feature type="domain" description="KxDL" evidence="2">
    <location>
        <begin position="16"/>
        <end position="100"/>
    </location>
</feature>
<evidence type="ECO:0000259" key="2">
    <source>
        <dbReference type="Pfam" id="PF10241"/>
    </source>
</evidence>
<organism evidence="3">
    <name type="scientific">Hydra vulgaris</name>
    <name type="common">Hydra</name>
    <name type="synonym">Hydra attenuata</name>
    <dbReference type="NCBI Taxonomy" id="6087"/>
    <lineage>
        <taxon>Eukaryota</taxon>
        <taxon>Metazoa</taxon>
        <taxon>Cnidaria</taxon>
        <taxon>Hydrozoa</taxon>
        <taxon>Hydroidolina</taxon>
        <taxon>Anthoathecata</taxon>
        <taxon>Aplanulata</taxon>
        <taxon>Hydridae</taxon>
        <taxon>Hydra</taxon>
    </lineage>
</organism>
<dbReference type="GO" id="GO:0099078">
    <property type="term" value="C:BORC complex"/>
    <property type="evidence" value="ECO:0007669"/>
    <property type="project" value="TreeGrafter"/>
</dbReference>
<dbReference type="Pfam" id="PF10241">
    <property type="entry name" value="KxDL"/>
    <property type="match status" value="1"/>
</dbReference>
<protein>
    <submittedName>
        <fullName evidence="3">UPF0459 protein C19orf50</fullName>
    </submittedName>
</protein>
<evidence type="ECO:0000256" key="1">
    <source>
        <dbReference type="ARBA" id="ARBA00005913"/>
    </source>
</evidence>
<proteinExistence type="evidence at transcript level"/>
<name>T2M6R3_HYDVU</name>
<reference evidence="3" key="1">
    <citation type="journal article" date="2013" name="Genome Biol. Evol.">
        <title>Punctuated emergences of genetic and phenotypic innovations in eumetazoan, bilaterian, euteleostome, and hominidae ancestors.</title>
        <authorList>
            <person name="Wenger Y."/>
            <person name="Galliot B."/>
        </authorList>
    </citation>
    <scope>NUCLEOTIDE SEQUENCE</scope>
    <source>
        <tissue evidence="3">Whole animals</tissue>
    </source>
</reference>
<dbReference type="PANTHER" id="PTHR13511">
    <property type="entry name" value="KXDL MOTIF-CONTAINING PROTEIN 1"/>
    <property type="match status" value="1"/>
</dbReference>
<dbReference type="OrthoDB" id="10258877at2759"/>
<dbReference type="InterPro" id="IPR019371">
    <property type="entry name" value="KxDL_dom"/>
</dbReference>
<accession>T2M6R3</accession>
<comment type="similarity">
    <text evidence="1">Belongs to the KXD1 family.</text>
</comment>
<dbReference type="PANTHER" id="PTHR13511:SF0">
    <property type="entry name" value="KXDL MOTIF-CONTAINING PROTEIN 1"/>
    <property type="match status" value="1"/>
</dbReference>